<dbReference type="Proteomes" id="UP001597097">
    <property type="component" value="Unassembled WGS sequence"/>
</dbReference>
<reference evidence="2" key="1">
    <citation type="journal article" date="2019" name="Int. J. Syst. Evol. Microbiol.">
        <title>The Global Catalogue of Microorganisms (GCM) 10K type strain sequencing project: providing services to taxonomists for standard genome sequencing and annotation.</title>
        <authorList>
            <consortium name="The Broad Institute Genomics Platform"/>
            <consortium name="The Broad Institute Genome Sequencing Center for Infectious Disease"/>
            <person name="Wu L."/>
            <person name="Ma J."/>
        </authorList>
    </citation>
    <scope>NUCLEOTIDE SEQUENCE [LARGE SCALE GENOMIC DNA]</scope>
    <source>
        <strain evidence="2">CGMCC 1.15399</strain>
    </source>
</reference>
<sequence>MRLGSIVVILWLVVGAFAAHQRNYYTKPIDDCNQVATIAVTILAGPLNYLGMNPKIACQTPQPSK</sequence>
<keyword evidence="2" id="KW-1185">Reference proteome</keyword>
<protein>
    <submittedName>
        <fullName evidence="1">Uncharacterized protein</fullName>
    </submittedName>
</protein>
<evidence type="ECO:0000313" key="2">
    <source>
        <dbReference type="Proteomes" id="UP001597097"/>
    </source>
</evidence>
<dbReference type="RefSeq" id="WP_219532371.1">
    <property type="nucleotide sequence ID" value="NZ_JAHKRM010000014.1"/>
</dbReference>
<evidence type="ECO:0000313" key="1">
    <source>
        <dbReference type="EMBL" id="MFD1540930.1"/>
    </source>
</evidence>
<accession>A0ABW4GEH4</accession>
<proteinExistence type="predicted"/>
<name>A0ABW4GEH4_9ACTN</name>
<organism evidence="1 2">
    <name type="scientific">Nonomuraea guangzhouensis</name>
    <dbReference type="NCBI Taxonomy" id="1291555"/>
    <lineage>
        <taxon>Bacteria</taxon>
        <taxon>Bacillati</taxon>
        <taxon>Actinomycetota</taxon>
        <taxon>Actinomycetes</taxon>
        <taxon>Streptosporangiales</taxon>
        <taxon>Streptosporangiaceae</taxon>
        <taxon>Nonomuraea</taxon>
    </lineage>
</organism>
<gene>
    <name evidence="1" type="ORF">ACFSJ0_28000</name>
</gene>
<comment type="caution">
    <text evidence="1">The sequence shown here is derived from an EMBL/GenBank/DDBJ whole genome shotgun (WGS) entry which is preliminary data.</text>
</comment>
<dbReference type="EMBL" id="JBHUCM010000020">
    <property type="protein sequence ID" value="MFD1540930.1"/>
    <property type="molecule type" value="Genomic_DNA"/>
</dbReference>